<comment type="caution">
    <text evidence="1">The sequence shown here is derived from an EMBL/GenBank/DDBJ whole genome shotgun (WGS) entry which is preliminary data.</text>
</comment>
<proteinExistence type="predicted"/>
<evidence type="ECO:0000313" key="1">
    <source>
        <dbReference type="EMBL" id="OTO09415.1"/>
    </source>
</evidence>
<dbReference type="AlphaFoldDB" id="A0A242CGQ7"/>
<dbReference type="OrthoDB" id="7058913at2"/>
<protein>
    <submittedName>
        <fullName evidence="1">Uncharacterized protein</fullName>
    </submittedName>
</protein>
<reference evidence="1" key="1">
    <citation type="submission" date="2017-05" db="EMBL/GenBank/DDBJ databases">
        <title>The Genome Sequence of Enterococcus sp. 4G2_DIV0659.</title>
        <authorList>
            <consortium name="The Broad Institute Genomics Platform"/>
            <consortium name="The Broad Institute Genomic Center for Infectious Diseases"/>
            <person name="Earl A."/>
            <person name="Manson A."/>
            <person name="Schwartman J."/>
            <person name="Gilmore M."/>
            <person name="Abouelleil A."/>
            <person name="Cao P."/>
            <person name="Chapman S."/>
            <person name="Cusick C."/>
            <person name="Shea T."/>
            <person name="Young S."/>
            <person name="Neafsey D."/>
            <person name="Nusbaum C."/>
            <person name="Birren B."/>
        </authorList>
    </citation>
    <scope>NUCLEOTIDE SEQUENCE [LARGE SCALE GENOMIC DNA]</scope>
    <source>
        <strain evidence="1">4G2_DIV0659</strain>
    </source>
</reference>
<accession>A0A242CGQ7</accession>
<dbReference type="EMBL" id="NGLE01000001">
    <property type="protein sequence ID" value="OTO09415.1"/>
    <property type="molecule type" value="Genomic_DNA"/>
</dbReference>
<gene>
    <name evidence="1" type="ORF">A5880_000094</name>
</gene>
<organism evidence="1">
    <name type="scientific">Candidatus Enterococcus mansonii</name>
    <dbReference type="NCBI Taxonomy" id="1834181"/>
    <lineage>
        <taxon>Bacteria</taxon>
        <taxon>Bacillati</taxon>
        <taxon>Bacillota</taxon>
        <taxon>Bacilli</taxon>
        <taxon>Lactobacillales</taxon>
        <taxon>Enterococcaceae</taxon>
        <taxon>Enterococcus</taxon>
    </lineage>
</organism>
<dbReference type="STRING" id="1834181.A5880_000094"/>
<name>A0A242CGQ7_9ENTE</name>
<sequence length="60" mass="7126">MNLMPDYTENIIVAVVLEGNLLWYVSDKEIWFLDYQKRIEAFKNKGYSINTCLLYTSRCV</sequence>